<dbReference type="EMBL" id="CCBP010000244">
    <property type="protein sequence ID" value="CDO75176.1"/>
    <property type="molecule type" value="Genomic_DNA"/>
</dbReference>
<gene>
    <name evidence="9" type="ORF">BN946_scf184866.g17</name>
</gene>
<dbReference type="STRING" id="5643.A0A060SLW4"/>
<dbReference type="PROSITE" id="PS00624">
    <property type="entry name" value="GMC_OXRED_2"/>
    <property type="match status" value="1"/>
</dbReference>
<feature type="domain" description="Glucose-methanol-choline oxidoreductase N-terminal" evidence="8">
    <location>
        <begin position="326"/>
        <end position="340"/>
    </location>
</feature>
<evidence type="ECO:0000313" key="10">
    <source>
        <dbReference type="Proteomes" id="UP000029665"/>
    </source>
</evidence>
<dbReference type="InterPro" id="IPR012132">
    <property type="entry name" value="GMC_OxRdtase"/>
</dbReference>
<dbReference type="SUPFAM" id="SSF51905">
    <property type="entry name" value="FAD/NAD(P)-binding domain"/>
    <property type="match status" value="1"/>
</dbReference>
<dbReference type="HOGENOM" id="CLU_002865_7_2_1"/>
<dbReference type="Pfam" id="PF00732">
    <property type="entry name" value="GMC_oxred_N"/>
    <property type="match status" value="1"/>
</dbReference>
<evidence type="ECO:0000259" key="8">
    <source>
        <dbReference type="PROSITE" id="PS00624"/>
    </source>
</evidence>
<dbReference type="PANTHER" id="PTHR11552:SF147">
    <property type="entry name" value="CHOLINE DEHYDROGENASE, MITOCHONDRIAL"/>
    <property type="match status" value="1"/>
</dbReference>
<dbReference type="GO" id="GO:0016614">
    <property type="term" value="F:oxidoreductase activity, acting on CH-OH group of donors"/>
    <property type="evidence" value="ECO:0007669"/>
    <property type="project" value="InterPro"/>
</dbReference>
<feature type="region of interest" description="Disordered" evidence="6">
    <location>
        <begin position="427"/>
        <end position="449"/>
    </location>
</feature>
<comment type="caution">
    <text evidence="9">The sequence shown here is derived from an EMBL/GenBank/DDBJ whole genome shotgun (WGS) entry which is preliminary data.</text>
</comment>
<proteinExistence type="inferred from homology"/>
<dbReference type="GO" id="GO:0050660">
    <property type="term" value="F:flavin adenine dinucleotide binding"/>
    <property type="evidence" value="ECO:0007669"/>
    <property type="project" value="InterPro"/>
</dbReference>
<protein>
    <submittedName>
        <fullName evidence="9">GMC oxidoreductase</fullName>
    </submittedName>
</protein>
<accession>A0A060SLW4</accession>
<evidence type="ECO:0000313" key="9">
    <source>
        <dbReference type="EMBL" id="CDO75176.1"/>
    </source>
</evidence>
<name>A0A060SLW4_PYCCI</name>
<keyword evidence="7" id="KW-1133">Transmembrane helix</keyword>
<sequence length="508" mass="55288">MTLPDSPVSPRAAQTIAAATATLSAFIIVLRYLYGRNAPYPAIVTDPTKVAKRISGKEDEYDFNEYDVIILGGGTAGCVLASRLSEDPSLRVLLLEAGNSAMKNPFAIIPLSYSLMFHTKHEWDLWTVPQRKAGSVQKYWPRAKLLGGCSCLNAMIFHAGAPEDYNEWALLQKGHEGALQWSYRELLPYLRKFEKYHPSPEFPEVDPAQRGNAGPVDVGYFGWVAPGTRKFIEACANVGIPAVPDVNTPKGSMGVTKGRRVTSEYAYLTPEVLARPNLKVVTGAHVTRILFDTSGPITRAVGAEFTQPNGEKFRVKARKEVVLSAGAVHTPQILMLSGVGPADHLKSLDIPVVADLPGVGSNLMDHVVVDLNYRDRTGNSLAFLRGRTLKHKLKLVRAIWEYKFRKTGPLTSNVAEAIAFVRSDDPKLFPPSEFPPEKTPEDTSSGPGAPDIELFFTPVGYKMHTGDNMPPGEYFGLHGVLLSGHTAAPTYAIGEKAADLIKAALAKA</sequence>
<dbReference type="OrthoDB" id="269227at2759"/>
<evidence type="ECO:0000256" key="4">
    <source>
        <dbReference type="ARBA" id="ARBA00022827"/>
    </source>
</evidence>
<dbReference type="Gene3D" id="3.50.50.60">
    <property type="entry name" value="FAD/NAD(P)-binding domain"/>
    <property type="match status" value="1"/>
</dbReference>
<keyword evidence="7" id="KW-0472">Membrane</keyword>
<evidence type="ECO:0000256" key="6">
    <source>
        <dbReference type="SAM" id="MobiDB-lite"/>
    </source>
</evidence>
<comment type="cofactor">
    <cofactor evidence="1 5">
        <name>FAD</name>
        <dbReference type="ChEBI" id="CHEBI:57692"/>
    </cofactor>
</comment>
<dbReference type="AlphaFoldDB" id="A0A060SLW4"/>
<organism evidence="9 10">
    <name type="scientific">Pycnoporus cinnabarinus</name>
    <name type="common">Cinnabar-red polypore</name>
    <name type="synonym">Trametes cinnabarina</name>
    <dbReference type="NCBI Taxonomy" id="5643"/>
    <lineage>
        <taxon>Eukaryota</taxon>
        <taxon>Fungi</taxon>
        <taxon>Dikarya</taxon>
        <taxon>Basidiomycota</taxon>
        <taxon>Agaricomycotina</taxon>
        <taxon>Agaricomycetes</taxon>
        <taxon>Polyporales</taxon>
        <taxon>Polyporaceae</taxon>
        <taxon>Trametes</taxon>
    </lineage>
</organism>
<feature type="binding site" evidence="5">
    <location>
        <position position="286"/>
    </location>
    <ligand>
        <name>FAD</name>
        <dbReference type="ChEBI" id="CHEBI:57692"/>
    </ligand>
</feature>
<evidence type="ECO:0000256" key="3">
    <source>
        <dbReference type="ARBA" id="ARBA00022630"/>
    </source>
</evidence>
<evidence type="ECO:0000256" key="5">
    <source>
        <dbReference type="PIRSR" id="PIRSR000137-2"/>
    </source>
</evidence>
<dbReference type="Gene3D" id="3.30.560.10">
    <property type="entry name" value="Glucose Oxidase, domain 3"/>
    <property type="match status" value="1"/>
</dbReference>
<keyword evidence="10" id="KW-1185">Reference proteome</keyword>
<dbReference type="InterPro" id="IPR036188">
    <property type="entry name" value="FAD/NAD-bd_sf"/>
</dbReference>
<keyword evidence="7" id="KW-0812">Transmembrane</keyword>
<evidence type="ECO:0000256" key="1">
    <source>
        <dbReference type="ARBA" id="ARBA00001974"/>
    </source>
</evidence>
<evidence type="ECO:0000256" key="7">
    <source>
        <dbReference type="SAM" id="Phobius"/>
    </source>
</evidence>
<keyword evidence="4 5" id="KW-0274">FAD</keyword>
<comment type="similarity">
    <text evidence="2">Belongs to the GMC oxidoreductase family.</text>
</comment>
<evidence type="ECO:0000256" key="2">
    <source>
        <dbReference type="ARBA" id="ARBA00010790"/>
    </source>
</evidence>
<reference evidence="9" key="1">
    <citation type="submission" date="2014-01" db="EMBL/GenBank/DDBJ databases">
        <title>The genome of the white-rot fungus Pycnoporus cinnabarinus: a basidiomycete model with a versatile arsenal for lignocellulosic biomass breakdown.</title>
        <authorList>
            <person name="Levasseur A."/>
            <person name="Lomascolo A."/>
            <person name="Ruiz-Duenas F.J."/>
            <person name="Uzan E."/>
            <person name="Piumi F."/>
            <person name="Kues U."/>
            <person name="Ram A.F.J."/>
            <person name="Murat C."/>
            <person name="Haon M."/>
            <person name="Benoit I."/>
            <person name="Arfi Y."/>
            <person name="Chevret D."/>
            <person name="Drula E."/>
            <person name="Kwon M.J."/>
            <person name="Gouret P."/>
            <person name="Lesage-Meessen L."/>
            <person name="Lombard V."/>
            <person name="Mariette J."/>
            <person name="Noirot C."/>
            <person name="Park J."/>
            <person name="Patyshakuliyeva A."/>
            <person name="Wieneger R.A.B."/>
            <person name="Wosten H.A.B."/>
            <person name="Martin F."/>
            <person name="Coutinho P.M."/>
            <person name="de Vries R."/>
            <person name="Martinez A.T."/>
            <person name="Klopp C."/>
            <person name="Pontarotti P."/>
            <person name="Henrissat B."/>
            <person name="Record E."/>
        </authorList>
    </citation>
    <scope>NUCLEOTIDE SEQUENCE [LARGE SCALE GENOMIC DNA]</scope>
    <source>
        <strain evidence="9">BRFM137</strain>
    </source>
</reference>
<feature type="transmembrane region" description="Helical" evidence="7">
    <location>
        <begin position="12"/>
        <end position="34"/>
    </location>
</feature>
<keyword evidence="3" id="KW-0285">Flavoprotein</keyword>
<dbReference type="OMA" id="KFEKYHP"/>
<dbReference type="PANTHER" id="PTHR11552">
    <property type="entry name" value="GLUCOSE-METHANOL-CHOLINE GMC OXIDOREDUCTASE"/>
    <property type="match status" value="1"/>
</dbReference>
<dbReference type="Proteomes" id="UP000029665">
    <property type="component" value="Unassembled WGS sequence"/>
</dbReference>
<dbReference type="InterPro" id="IPR000172">
    <property type="entry name" value="GMC_OxRdtase_N"/>
</dbReference>
<dbReference type="PIRSF" id="PIRSF000137">
    <property type="entry name" value="Alcohol_oxidase"/>
    <property type="match status" value="1"/>
</dbReference>